<gene>
    <name evidence="2" type="ORF">RNC47_18005</name>
</gene>
<name>A0ABU2LSQ5_9ACTN</name>
<organism evidence="2 3">
    <name type="scientific">Streptomyces millisiae</name>
    <dbReference type="NCBI Taxonomy" id="3075542"/>
    <lineage>
        <taxon>Bacteria</taxon>
        <taxon>Bacillati</taxon>
        <taxon>Actinomycetota</taxon>
        <taxon>Actinomycetes</taxon>
        <taxon>Kitasatosporales</taxon>
        <taxon>Streptomycetaceae</taxon>
        <taxon>Streptomyces</taxon>
    </lineage>
</organism>
<feature type="signal peptide" evidence="1">
    <location>
        <begin position="1"/>
        <end position="22"/>
    </location>
</feature>
<reference evidence="3" key="1">
    <citation type="submission" date="2023-07" db="EMBL/GenBank/DDBJ databases">
        <title>30 novel species of actinomycetes from the DSMZ collection.</title>
        <authorList>
            <person name="Nouioui I."/>
        </authorList>
    </citation>
    <scope>NUCLEOTIDE SEQUENCE [LARGE SCALE GENOMIC DNA]</scope>
    <source>
        <strain evidence="3">DSM 44918</strain>
    </source>
</reference>
<dbReference type="Gene3D" id="2.60.20.10">
    <property type="entry name" value="Crystallins"/>
    <property type="match status" value="1"/>
</dbReference>
<keyword evidence="1" id="KW-0732">Signal</keyword>
<feature type="chain" id="PRO_5046157529" evidence="1">
    <location>
        <begin position="23"/>
        <end position="198"/>
    </location>
</feature>
<evidence type="ECO:0000313" key="3">
    <source>
        <dbReference type="Proteomes" id="UP001183420"/>
    </source>
</evidence>
<sequence length="198" mass="20522">MNRALRAAAVLAVASGGLVAVAAAPAQSADAEPDTCVAVLAKGETAPVDTACFSDFRALASWVTDGEITDAPRAAAVAAEDEALQDDLAALDAVVIGVEYEHEWLGGASITVIGEDGPCTGELTDLEYAVVNVGWEFAPPPGQGFPWWNDRVSSFTTGGNCWSNHFADEGFGGRNTGFVPIHNHLGGMNDATTSIIWS</sequence>
<comment type="caution">
    <text evidence="2">The sequence shown here is derived from an EMBL/GenBank/DDBJ whole genome shotgun (WGS) entry which is preliminary data.</text>
</comment>
<protein>
    <submittedName>
        <fullName evidence="2">Uncharacterized protein</fullName>
    </submittedName>
</protein>
<dbReference type="RefSeq" id="WP_311600001.1">
    <property type="nucleotide sequence ID" value="NZ_JAVREM010000022.1"/>
</dbReference>
<evidence type="ECO:0000313" key="2">
    <source>
        <dbReference type="EMBL" id="MDT0320232.1"/>
    </source>
</evidence>
<proteinExistence type="predicted"/>
<keyword evidence="3" id="KW-1185">Reference proteome</keyword>
<dbReference type="EMBL" id="JAVREM010000022">
    <property type="protein sequence ID" value="MDT0320232.1"/>
    <property type="molecule type" value="Genomic_DNA"/>
</dbReference>
<dbReference type="Proteomes" id="UP001183420">
    <property type="component" value="Unassembled WGS sequence"/>
</dbReference>
<evidence type="ECO:0000256" key="1">
    <source>
        <dbReference type="SAM" id="SignalP"/>
    </source>
</evidence>
<accession>A0ABU2LSQ5</accession>